<sequence length="18" mass="2293">MYTIISCILRYYFFKDLC</sequence>
<accession>A0A0E9XMT0</accession>
<reference evidence="1" key="1">
    <citation type="submission" date="2014-11" db="EMBL/GenBank/DDBJ databases">
        <authorList>
            <person name="Amaro Gonzalez C."/>
        </authorList>
    </citation>
    <scope>NUCLEOTIDE SEQUENCE</scope>
</reference>
<evidence type="ECO:0000313" key="1">
    <source>
        <dbReference type="EMBL" id="JAI04033.1"/>
    </source>
</evidence>
<dbReference type="EMBL" id="GBXM01004545">
    <property type="protein sequence ID" value="JAI04033.1"/>
    <property type="molecule type" value="Transcribed_RNA"/>
</dbReference>
<dbReference type="AlphaFoldDB" id="A0A0E9XMT0"/>
<protein>
    <submittedName>
        <fullName evidence="1">Uncharacterized protein</fullName>
    </submittedName>
</protein>
<proteinExistence type="predicted"/>
<reference evidence="1" key="2">
    <citation type="journal article" date="2015" name="Fish Shellfish Immunol.">
        <title>Early steps in the European eel (Anguilla anguilla)-Vibrio vulnificus interaction in the gills: Role of the RtxA13 toxin.</title>
        <authorList>
            <person name="Callol A."/>
            <person name="Pajuelo D."/>
            <person name="Ebbesson L."/>
            <person name="Teles M."/>
            <person name="MacKenzie S."/>
            <person name="Amaro C."/>
        </authorList>
    </citation>
    <scope>NUCLEOTIDE SEQUENCE</scope>
</reference>
<name>A0A0E9XMT0_ANGAN</name>
<organism evidence="1">
    <name type="scientific">Anguilla anguilla</name>
    <name type="common">European freshwater eel</name>
    <name type="synonym">Muraena anguilla</name>
    <dbReference type="NCBI Taxonomy" id="7936"/>
    <lineage>
        <taxon>Eukaryota</taxon>
        <taxon>Metazoa</taxon>
        <taxon>Chordata</taxon>
        <taxon>Craniata</taxon>
        <taxon>Vertebrata</taxon>
        <taxon>Euteleostomi</taxon>
        <taxon>Actinopterygii</taxon>
        <taxon>Neopterygii</taxon>
        <taxon>Teleostei</taxon>
        <taxon>Anguilliformes</taxon>
        <taxon>Anguillidae</taxon>
        <taxon>Anguilla</taxon>
    </lineage>
</organism>